<reference evidence="2 3" key="1">
    <citation type="submission" date="2018-06" db="EMBL/GenBank/DDBJ databases">
        <authorList>
            <consortium name="Pathogen Informatics"/>
            <person name="Doyle S."/>
        </authorList>
    </citation>
    <scope>NUCLEOTIDE SEQUENCE [LARGE SCALE GENOMIC DNA]</scope>
    <source>
        <strain evidence="2 3">NCTC11296</strain>
    </source>
</reference>
<organism evidence="2 3">
    <name type="scientific">Avibacterium paragallinarum</name>
    <name type="common">Haemophilus gallinarum</name>
    <dbReference type="NCBI Taxonomy" id="728"/>
    <lineage>
        <taxon>Bacteria</taxon>
        <taxon>Pseudomonadati</taxon>
        <taxon>Pseudomonadota</taxon>
        <taxon>Gammaproteobacteria</taxon>
        <taxon>Pasteurellales</taxon>
        <taxon>Pasteurellaceae</taxon>
        <taxon>Avibacterium</taxon>
    </lineage>
</organism>
<evidence type="ECO:0000313" key="3">
    <source>
        <dbReference type="Proteomes" id="UP000254465"/>
    </source>
</evidence>
<reference evidence="1 4" key="2">
    <citation type="submission" date="2018-11" db="EMBL/GenBank/DDBJ databases">
        <title>Sequencing Av. paragallinarum serogroups.</title>
        <authorList>
            <person name="Hellmuth J.E."/>
            <person name="Boucher C.E."/>
            <person name="Cason E.D."/>
        </authorList>
    </citation>
    <scope>NUCLEOTIDE SEQUENCE [LARGE SCALE GENOMIC DNA]</scope>
    <source>
        <strain evidence="1 4">SA-3</strain>
    </source>
</reference>
<evidence type="ECO:0000313" key="4">
    <source>
        <dbReference type="Proteomes" id="UP000294229"/>
    </source>
</evidence>
<sequence>MAKLQYPSIIESSEKYTALAELGNRLDLSSKRQIMTSLVELLDDKWIELLAEKWSVTGYDGLFVAENNESKRQLVRNAVKLHRYKGTPWAIRDVLRQLGFGEIEIDEGLKARNYESHQGVASIPPDERWAAYAIRLNQPITNEQSAEIRKVLLSFAPARCVLAVLDYKAAPIRYNNKATYNGAYNHGSA</sequence>
<accession>A0A377I4Y1</accession>
<dbReference type="Proteomes" id="UP000254465">
    <property type="component" value="Unassembled WGS sequence"/>
</dbReference>
<dbReference type="EMBL" id="UGHK01000001">
    <property type="protein sequence ID" value="STO70233.1"/>
    <property type="molecule type" value="Genomic_DNA"/>
</dbReference>
<dbReference type="RefSeq" id="WP_017807574.1">
    <property type="nucleotide sequence ID" value="NZ_PQVK01000250.1"/>
</dbReference>
<dbReference type="Pfam" id="PF09684">
    <property type="entry name" value="Tail_P2_I"/>
    <property type="match status" value="1"/>
</dbReference>
<proteinExistence type="predicted"/>
<dbReference type="InterPro" id="IPR006521">
    <property type="entry name" value="Tail_protein_I"/>
</dbReference>
<dbReference type="EMBL" id="RQXS01000006">
    <property type="protein sequence ID" value="RZN60820.1"/>
    <property type="molecule type" value="Genomic_DNA"/>
</dbReference>
<name>A0A377I4Y1_AVIPA</name>
<evidence type="ECO:0000313" key="1">
    <source>
        <dbReference type="EMBL" id="RZN60820.1"/>
    </source>
</evidence>
<evidence type="ECO:0000313" key="2">
    <source>
        <dbReference type="EMBL" id="STO70233.1"/>
    </source>
</evidence>
<gene>
    <name evidence="1" type="ORF">EIG79_02715</name>
    <name evidence="2" type="ORF">NCTC11296_00113</name>
</gene>
<dbReference type="Proteomes" id="UP000294229">
    <property type="component" value="Unassembled WGS sequence"/>
</dbReference>
<protein>
    <submittedName>
        <fullName evidence="1">Phage tail protein</fullName>
    </submittedName>
    <submittedName>
        <fullName evidence="2">Putative bacteriophage tail fiber protein</fullName>
    </submittedName>
</protein>
<dbReference type="AlphaFoldDB" id="A0A377I4Y1"/>